<dbReference type="Pfam" id="PF01381">
    <property type="entry name" value="HTH_3"/>
    <property type="match status" value="1"/>
</dbReference>
<evidence type="ECO:0000256" key="1">
    <source>
        <dbReference type="ARBA" id="ARBA00023125"/>
    </source>
</evidence>
<evidence type="ECO:0000313" key="4">
    <source>
        <dbReference type="Proteomes" id="UP000238308"/>
    </source>
</evidence>
<dbReference type="GO" id="GO:0005829">
    <property type="term" value="C:cytosol"/>
    <property type="evidence" value="ECO:0007669"/>
    <property type="project" value="TreeGrafter"/>
</dbReference>
<dbReference type="EMBL" id="PVTV01000012">
    <property type="protein sequence ID" value="PRY98583.1"/>
    <property type="molecule type" value="Genomic_DNA"/>
</dbReference>
<keyword evidence="1" id="KW-0238">DNA-binding</keyword>
<dbReference type="CDD" id="cd00093">
    <property type="entry name" value="HTH_XRE"/>
    <property type="match status" value="1"/>
</dbReference>
<dbReference type="SUPFAM" id="SSF47413">
    <property type="entry name" value="lambda repressor-like DNA-binding domains"/>
    <property type="match status" value="1"/>
</dbReference>
<dbReference type="Gene3D" id="1.10.260.40">
    <property type="entry name" value="lambda repressor-like DNA-binding domains"/>
    <property type="match status" value="1"/>
</dbReference>
<dbReference type="OrthoDB" id="8686638at2"/>
<sequence length="84" mass="9449">MDIVQIQDFIIQSRKEKGLTQAELGRRAGVTREMVSRFENGLHEIGIVKLQRICMALGLELLVRPGRGRPTVDDLDALFPDDSD</sequence>
<name>A0A2T0XI09_9BURK</name>
<feature type="domain" description="HTH cro/C1-type" evidence="2">
    <location>
        <begin position="10"/>
        <end position="64"/>
    </location>
</feature>
<dbReference type="InterPro" id="IPR050807">
    <property type="entry name" value="TransReg_Diox_bact_type"/>
</dbReference>
<dbReference type="PANTHER" id="PTHR46797">
    <property type="entry name" value="HTH-TYPE TRANSCRIPTIONAL REGULATOR"/>
    <property type="match status" value="1"/>
</dbReference>
<protein>
    <submittedName>
        <fullName evidence="3">HTH-type transcriptional regulator/antitoxin HipB</fullName>
    </submittedName>
</protein>
<reference evidence="3 4" key="1">
    <citation type="submission" date="2018-03" db="EMBL/GenBank/DDBJ databases">
        <title>Genomic Encyclopedia of Type Strains, Phase III (KMG-III): the genomes of soil and plant-associated and newly described type strains.</title>
        <authorList>
            <person name="Whitman W."/>
        </authorList>
    </citation>
    <scope>NUCLEOTIDE SEQUENCE [LARGE SCALE GENOMIC DNA]</scope>
    <source>
        <strain evidence="3 4">MWH-P2sevCIIIb</strain>
    </source>
</reference>
<dbReference type="RefSeq" id="WP_106227276.1">
    <property type="nucleotide sequence ID" value="NZ_PVTV01000012.1"/>
</dbReference>
<keyword evidence="4" id="KW-1185">Reference proteome</keyword>
<dbReference type="PROSITE" id="PS50943">
    <property type="entry name" value="HTH_CROC1"/>
    <property type="match status" value="1"/>
</dbReference>
<dbReference type="InterPro" id="IPR001387">
    <property type="entry name" value="Cro/C1-type_HTH"/>
</dbReference>
<accession>A0A2T0XI09</accession>
<dbReference type="PANTHER" id="PTHR46797:SF1">
    <property type="entry name" value="METHYLPHOSPHONATE SYNTHASE"/>
    <property type="match status" value="1"/>
</dbReference>
<evidence type="ECO:0000313" key="3">
    <source>
        <dbReference type="EMBL" id="PRY98583.1"/>
    </source>
</evidence>
<dbReference type="Proteomes" id="UP000238308">
    <property type="component" value="Unassembled WGS sequence"/>
</dbReference>
<comment type="caution">
    <text evidence="3">The sequence shown here is derived from an EMBL/GenBank/DDBJ whole genome shotgun (WGS) entry which is preliminary data.</text>
</comment>
<dbReference type="AlphaFoldDB" id="A0A2T0XI09"/>
<dbReference type="GO" id="GO:0003677">
    <property type="term" value="F:DNA binding"/>
    <property type="evidence" value="ECO:0007669"/>
    <property type="project" value="UniProtKB-KW"/>
</dbReference>
<dbReference type="GO" id="GO:0003700">
    <property type="term" value="F:DNA-binding transcription factor activity"/>
    <property type="evidence" value="ECO:0007669"/>
    <property type="project" value="TreeGrafter"/>
</dbReference>
<gene>
    <name evidence="3" type="ORF">BCM14_1416</name>
</gene>
<dbReference type="InterPro" id="IPR010982">
    <property type="entry name" value="Lambda_DNA-bd_dom_sf"/>
</dbReference>
<evidence type="ECO:0000259" key="2">
    <source>
        <dbReference type="PROSITE" id="PS50943"/>
    </source>
</evidence>
<dbReference type="SMART" id="SM00530">
    <property type="entry name" value="HTH_XRE"/>
    <property type="match status" value="1"/>
</dbReference>
<proteinExistence type="predicted"/>
<organism evidence="3 4">
    <name type="scientific">Jezberella montanilacus</name>
    <dbReference type="NCBI Taxonomy" id="323426"/>
    <lineage>
        <taxon>Bacteria</taxon>
        <taxon>Pseudomonadati</taxon>
        <taxon>Pseudomonadota</taxon>
        <taxon>Betaproteobacteria</taxon>
        <taxon>Burkholderiales</taxon>
        <taxon>Alcaligenaceae</taxon>
        <taxon>Jezberella</taxon>
    </lineage>
</organism>